<gene>
    <name evidence="2" type="ORF">NCTC11532_01733</name>
</gene>
<dbReference type="GO" id="GO:0016810">
    <property type="term" value="F:hydrolase activity, acting on carbon-nitrogen (but not peptide) bonds"/>
    <property type="evidence" value="ECO:0007669"/>
    <property type="project" value="InterPro"/>
</dbReference>
<dbReference type="STRING" id="1122170.GCA_000701265_00753"/>
<dbReference type="PROSITE" id="PS51677">
    <property type="entry name" value="NODB"/>
    <property type="match status" value="1"/>
</dbReference>
<dbReference type="Gene3D" id="3.20.20.370">
    <property type="entry name" value="Glycoside hydrolase/deacetylase"/>
    <property type="match status" value="1"/>
</dbReference>
<keyword evidence="3" id="KW-1185">Reference proteome</keyword>
<reference evidence="2 3" key="1">
    <citation type="submission" date="2018-06" db="EMBL/GenBank/DDBJ databases">
        <authorList>
            <consortium name="Pathogen Informatics"/>
            <person name="Doyle S."/>
        </authorList>
    </citation>
    <scope>NUCLEOTIDE SEQUENCE [LARGE SCALE GENOMIC DNA]</scope>
    <source>
        <strain evidence="2 3">NCTC11532</strain>
    </source>
</reference>
<dbReference type="PANTHER" id="PTHR43123:SF4">
    <property type="entry name" value="POLYSACCHARIDE DEACETYLASE"/>
    <property type="match status" value="1"/>
</dbReference>
<dbReference type="PANTHER" id="PTHR43123">
    <property type="entry name" value="POLYSACCHARIDE DEACETYLASE-RELATED"/>
    <property type="match status" value="1"/>
</dbReference>
<accession>A0A378LRJ6</accession>
<dbReference type="SUPFAM" id="SSF88713">
    <property type="entry name" value="Glycoside hydrolase/deacetylase"/>
    <property type="match status" value="1"/>
</dbReference>
<dbReference type="InterPro" id="IPR002509">
    <property type="entry name" value="NODB_dom"/>
</dbReference>
<dbReference type="GO" id="GO:0005975">
    <property type="term" value="P:carbohydrate metabolic process"/>
    <property type="evidence" value="ECO:0007669"/>
    <property type="project" value="InterPro"/>
</dbReference>
<evidence type="ECO:0000313" key="2">
    <source>
        <dbReference type="EMBL" id="STY29546.1"/>
    </source>
</evidence>
<dbReference type="Pfam" id="PF01522">
    <property type="entry name" value="Polysacc_deac_1"/>
    <property type="match status" value="1"/>
</dbReference>
<evidence type="ECO:0000259" key="1">
    <source>
        <dbReference type="PROSITE" id="PS51677"/>
    </source>
</evidence>
<proteinExistence type="predicted"/>
<dbReference type="AlphaFoldDB" id="A0A378LRJ6"/>
<name>A0A378LRJ6_9GAMM</name>
<sequence length="291" mass="34120">MRDLVGYGPNDSNFTWPNNAKLAINFVINYEEGSELSPILGDAQAESLGADFPFISQTKGKRNLSIESFYEYGSRVGIWRLIRLFDHYKIPITFFVTGHALVLNPLFSEYLAQHHHEVAGHGWRWINYSNIPRNIEKKHVLLCIETIEKLTGHKARGWYTGRKSEHTREILLEIGNFIYDSDSYADELPYYIDNHLIIPYSLDCNDFRFAITPGFSDSNAFYNCLINTFEYLYQEKRLAMMTIGLHPRLSGKPDRCLILRKFLEYLLKFQDIWITRRIDIAQYWFRINPPT</sequence>
<dbReference type="InterPro" id="IPR011330">
    <property type="entry name" value="Glyco_hydro/deAcase_b/a-brl"/>
</dbReference>
<dbReference type="Proteomes" id="UP000255297">
    <property type="component" value="Unassembled WGS sequence"/>
</dbReference>
<dbReference type="EMBL" id="UGPB01000001">
    <property type="protein sequence ID" value="STY29546.1"/>
    <property type="molecule type" value="Genomic_DNA"/>
</dbReference>
<protein>
    <submittedName>
        <fullName evidence="2">Polysaccharide deacetylase</fullName>
    </submittedName>
</protein>
<evidence type="ECO:0000313" key="3">
    <source>
        <dbReference type="Proteomes" id="UP000255297"/>
    </source>
</evidence>
<dbReference type="RefSeq" id="WP_031565353.1">
    <property type="nucleotide sequence ID" value="NZ_CAAAIS010000003.1"/>
</dbReference>
<feature type="domain" description="NodB homology" evidence="1">
    <location>
        <begin position="64"/>
        <end position="275"/>
    </location>
</feature>
<organism evidence="2 3">
    <name type="scientific">Legionella wadsworthii</name>
    <dbReference type="NCBI Taxonomy" id="28088"/>
    <lineage>
        <taxon>Bacteria</taxon>
        <taxon>Pseudomonadati</taxon>
        <taxon>Pseudomonadota</taxon>
        <taxon>Gammaproteobacteria</taxon>
        <taxon>Legionellales</taxon>
        <taxon>Legionellaceae</taxon>
        <taxon>Legionella</taxon>
    </lineage>
</organism>